<evidence type="ECO:0000259" key="4">
    <source>
        <dbReference type="PROSITE" id="PS50887"/>
    </source>
</evidence>
<feature type="region of interest" description="Disordered" evidence="2">
    <location>
        <begin position="1"/>
        <end position="32"/>
    </location>
</feature>
<dbReference type="PANTHER" id="PTHR44757:SF2">
    <property type="entry name" value="BIOFILM ARCHITECTURE MAINTENANCE PROTEIN MBAA"/>
    <property type="match status" value="1"/>
</dbReference>
<dbReference type="InterPro" id="IPR035919">
    <property type="entry name" value="EAL_sf"/>
</dbReference>
<dbReference type="FunFam" id="3.20.20.450:FF:000001">
    <property type="entry name" value="Cyclic di-GMP phosphodiesterase yahA"/>
    <property type="match status" value="1"/>
</dbReference>
<feature type="domain" description="GGDEF" evidence="4">
    <location>
        <begin position="174"/>
        <end position="308"/>
    </location>
</feature>
<dbReference type="STRING" id="1860102.ACCAA_50124"/>
<dbReference type="InterPro" id="IPR029787">
    <property type="entry name" value="Nucleotide_cyclase"/>
</dbReference>
<comment type="catalytic activity">
    <reaction evidence="1">
        <text>3',3'-c-di-GMP + H2O = 5'-phosphoguanylyl(3'-&gt;5')guanosine + H(+)</text>
        <dbReference type="Rhea" id="RHEA:24902"/>
        <dbReference type="ChEBI" id="CHEBI:15377"/>
        <dbReference type="ChEBI" id="CHEBI:15378"/>
        <dbReference type="ChEBI" id="CHEBI:58754"/>
        <dbReference type="ChEBI" id="CHEBI:58805"/>
        <dbReference type="EC" id="3.1.4.52"/>
    </reaction>
    <physiologicalReaction direction="left-to-right" evidence="1">
        <dbReference type="Rhea" id="RHEA:24903"/>
    </physiologicalReaction>
</comment>
<dbReference type="PANTHER" id="PTHR44757">
    <property type="entry name" value="DIGUANYLATE CYCLASE DGCP"/>
    <property type="match status" value="1"/>
</dbReference>
<dbReference type="InterPro" id="IPR043128">
    <property type="entry name" value="Rev_trsase/Diguanyl_cyclase"/>
</dbReference>
<name>A0A1A8XV94_9PROT</name>
<dbReference type="GO" id="GO:0071732">
    <property type="term" value="P:cellular response to nitric oxide"/>
    <property type="evidence" value="ECO:0007669"/>
    <property type="project" value="UniProtKB-ARBA"/>
</dbReference>
<dbReference type="Pfam" id="PF00563">
    <property type="entry name" value="EAL"/>
    <property type="match status" value="1"/>
</dbReference>
<dbReference type="PROSITE" id="PS50887">
    <property type="entry name" value="GGDEF"/>
    <property type="match status" value="1"/>
</dbReference>
<proteinExistence type="predicted"/>
<reference evidence="5 6" key="1">
    <citation type="submission" date="2016-06" db="EMBL/GenBank/DDBJ databases">
        <authorList>
            <person name="Kjaerup R.B."/>
            <person name="Dalgaard T.S."/>
            <person name="Juul-Madsen H.R."/>
        </authorList>
    </citation>
    <scope>NUCLEOTIDE SEQUENCE [LARGE SCALE GENOMIC DNA]</scope>
    <source>
        <strain evidence="5">3</strain>
    </source>
</reference>
<dbReference type="FunFam" id="3.30.70.270:FF:000001">
    <property type="entry name" value="Diguanylate cyclase domain protein"/>
    <property type="match status" value="1"/>
</dbReference>
<dbReference type="NCBIfam" id="TIGR00254">
    <property type="entry name" value="GGDEF"/>
    <property type="match status" value="1"/>
</dbReference>
<evidence type="ECO:0000313" key="6">
    <source>
        <dbReference type="Proteomes" id="UP000199169"/>
    </source>
</evidence>
<dbReference type="Pfam" id="PF00990">
    <property type="entry name" value="GGDEF"/>
    <property type="match status" value="1"/>
</dbReference>
<dbReference type="CDD" id="cd01949">
    <property type="entry name" value="GGDEF"/>
    <property type="match status" value="1"/>
</dbReference>
<evidence type="ECO:0000313" key="5">
    <source>
        <dbReference type="EMBL" id="SBT07893.1"/>
    </source>
</evidence>
<dbReference type="SUPFAM" id="SSF55073">
    <property type="entry name" value="Nucleotide cyclase"/>
    <property type="match status" value="1"/>
</dbReference>
<dbReference type="SUPFAM" id="SSF141868">
    <property type="entry name" value="EAL domain-like"/>
    <property type="match status" value="1"/>
</dbReference>
<keyword evidence="6" id="KW-1185">Reference proteome</keyword>
<dbReference type="Gene3D" id="3.30.70.270">
    <property type="match status" value="1"/>
</dbReference>
<dbReference type="GO" id="GO:0071111">
    <property type="term" value="F:cyclic-guanylate-specific phosphodiesterase activity"/>
    <property type="evidence" value="ECO:0007669"/>
    <property type="project" value="UniProtKB-EC"/>
</dbReference>
<gene>
    <name evidence="5" type="ORF">ACCAA_50124</name>
</gene>
<dbReference type="AlphaFoldDB" id="A0A1A8XV94"/>
<evidence type="ECO:0000256" key="1">
    <source>
        <dbReference type="ARBA" id="ARBA00051114"/>
    </source>
</evidence>
<dbReference type="PROSITE" id="PS50883">
    <property type="entry name" value="EAL"/>
    <property type="match status" value="1"/>
</dbReference>
<dbReference type="Gene3D" id="3.20.20.450">
    <property type="entry name" value="EAL domain"/>
    <property type="match status" value="1"/>
</dbReference>
<dbReference type="SMART" id="SM00052">
    <property type="entry name" value="EAL"/>
    <property type="match status" value="1"/>
</dbReference>
<feature type="compositionally biased region" description="Basic and acidic residues" evidence="2">
    <location>
        <begin position="80"/>
        <end position="90"/>
    </location>
</feature>
<dbReference type="EMBL" id="FLQX01000127">
    <property type="protein sequence ID" value="SBT07893.1"/>
    <property type="molecule type" value="Genomic_DNA"/>
</dbReference>
<feature type="domain" description="EAL" evidence="3">
    <location>
        <begin position="317"/>
        <end position="570"/>
    </location>
</feature>
<organism evidence="5 6">
    <name type="scientific">Candidatus Accumulibacter aalborgensis</name>
    <dbReference type="NCBI Taxonomy" id="1860102"/>
    <lineage>
        <taxon>Bacteria</taxon>
        <taxon>Pseudomonadati</taxon>
        <taxon>Pseudomonadota</taxon>
        <taxon>Betaproteobacteria</taxon>
        <taxon>Candidatus Accumulibacter</taxon>
    </lineage>
</organism>
<dbReference type="Proteomes" id="UP000199169">
    <property type="component" value="Unassembled WGS sequence"/>
</dbReference>
<dbReference type="SMART" id="SM00267">
    <property type="entry name" value="GGDEF"/>
    <property type="match status" value="1"/>
</dbReference>
<accession>A0A1A8XV94</accession>
<dbReference type="InterPro" id="IPR052155">
    <property type="entry name" value="Biofilm_reg_signaling"/>
</dbReference>
<feature type="region of interest" description="Disordered" evidence="2">
    <location>
        <begin position="80"/>
        <end position="109"/>
    </location>
</feature>
<dbReference type="CDD" id="cd01948">
    <property type="entry name" value="EAL"/>
    <property type="match status" value="1"/>
</dbReference>
<evidence type="ECO:0000259" key="3">
    <source>
        <dbReference type="PROSITE" id="PS50883"/>
    </source>
</evidence>
<dbReference type="InterPro" id="IPR001633">
    <property type="entry name" value="EAL_dom"/>
</dbReference>
<protein>
    <submittedName>
        <fullName evidence="5">Diguanylate cyclase/phosphodiesterase</fullName>
    </submittedName>
</protein>
<dbReference type="InterPro" id="IPR000160">
    <property type="entry name" value="GGDEF_dom"/>
</dbReference>
<dbReference type="RefSeq" id="WP_245754584.1">
    <property type="nucleotide sequence ID" value="NZ_FLQX01000127.1"/>
</dbReference>
<sequence length="570" mass="61985">MRRKNLTPGKDTARQPAKTRESRLLSPHAAALNSPTTHAAALLAGKQTADQREENADLRQATAELRQVTADLRQATADLRQESADRRQEAADQSEDAAQAKVQPGAITEAHLREANERLVVATIRAHTMTEAAENASAEMSYMAQHDFLTGLPNRALLRERLAQSIALGQRHGKRVALMYLDLDHFKHINDSLGHAVGDQLLQSAATRLQACLSRRSDTVSRQGGDEFVVLLAEVEAVQDAAVTAEKLLTVMAAPHLIGAHRLHVTLSIGISLYPDDGQDAETMIKNADTAMYHAKKNGRGTYRMFTSDMNEHAVARRSGEESLHQALEQHGLVLHYQPKVNLQTGAITGAEALVRLRQGDQPLVYPSTFVNVAENCGLIVPLGKWVLSEACRQTAEWLQAGLDIGQIAVNVSAVEFHGAGFLAGVRAVLDDTGLAPCRLELEMTESGLMQDTAPTSEILRGLKTLGVQIAIDDFGTGYSSLSYLRSFPIDTLKIDQSFVKDIDDGSEEKAIVSAIIAMGKSLKLHVIAEGIETPQQLAFLQAHHCAEGQGYYFNRPLPAEKFAALLKTT</sequence>
<evidence type="ECO:0000256" key="2">
    <source>
        <dbReference type="SAM" id="MobiDB-lite"/>
    </source>
</evidence>